<evidence type="ECO:0000256" key="4">
    <source>
        <dbReference type="ARBA" id="ARBA00022723"/>
    </source>
</evidence>
<reference evidence="13 14" key="2">
    <citation type="submission" date="2015-03" db="EMBL/GenBank/DDBJ databases">
        <authorList>
            <person name="Chan K.-G."/>
        </authorList>
    </citation>
    <scope>NUCLEOTIDE SEQUENCE [LARGE SCALE GENOMIC DNA]</scope>
    <source>
        <strain evidence="13 14">RB-25</strain>
    </source>
</reference>
<dbReference type="PROSITE" id="PS00150">
    <property type="entry name" value="ACYLPHOSPHATASE_1"/>
    <property type="match status" value="1"/>
</dbReference>
<dbReference type="EC" id="6.2.-.-" evidence="9"/>
<dbReference type="PANTHER" id="PTHR42959">
    <property type="entry name" value="CARBAMOYLTRANSFERASE"/>
    <property type="match status" value="1"/>
</dbReference>
<feature type="domain" description="YrdC-like" evidence="12">
    <location>
        <begin position="194"/>
        <end position="381"/>
    </location>
</feature>
<keyword evidence="10" id="KW-0378">Hydrolase</keyword>
<dbReference type="Gene3D" id="3.90.870.50">
    <property type="match status" value="1"/>
</dbReference>
<evidence type="ECO:0000256" key="6">
    <source>
        <dbReference type="ARBA" id="ARBA00022833"/>
    </source>
</evidence>
<dbReference type="InterPro" id="IPR017968">
    <property type="entry name" value="Acylphosphatase_CS"/>
</dbReference>
<evidence type="ECO:0000256" key="1">
    <source>
        <dbReference type="ARBA" id="ARBA00004711"/>
    </source>
</evidence>
<dbReference type="InterPro" id="IPR051060">
    <property type="entry name" value="Carbamoyltrans_HypF-like"/>
</dbReference>
<keyword evidence="6" id="KW-0862">Zinc</keyword>
<dbReference type="GO" id="GO:0016743">
    <property type="term" value="F:carboxyl- or carbamoyltransferase activity"/>
    <property type="evidence" value="ECO:0007669"/>
    <property type="project" value="UniProtKB-UniRule"/>
</dbReference>
<evidence type="ECO:0000256" key="9">
    <source>
        <dbReference type="PIRNR" id="PIRNR006256"/>
    </source>
</evidence>
<dbReference type="PIRSF" id="PIRSF006256">
    <property type="entry name" value="CMPcnvr_hdrg_mat"/>
    <property type="match status" value="1"/>
</dbReference>
<dbReference type="InterPro" id="IPR055128">
    <property type="entry name" value="HypF_C_2"/>
</dbReference>
<organism evidence="13 14">
    <name type="scientific">Chania multitudinisentens RB-25</name>
    <dbReference type="NCBI Taxonomy" id="1441930"/>
    <lineage>
        <taxon>Bacteria</taxon>
        <taxon>Pseudomonadati</taxon>
        <taxon>Pseudomonadota</taxon>
        <taxon>Gammaproteobacteria</taxon>
        <taxon>Enterobacterales</taxon>
        <taxon>Yersiniaceae</taxon>
        <taxon>Chania</taxon>
    </lineage>
</organism>
<dbReference type="Proteomes" id="UP000019030">
    <property type="component" value="Chromosome"/>
</dbReference>
<evidence type="ECO:0000313" key="13">
    <source>
        <dbReference type="EMBL" id="AHG18505.2"/>
    </source>
</evidence>
<dbReference type="Pfam" id="PF01300">
    <property type="entry name" value="Sua5_yciO_yrdC"/>
    <property type="match status" value="1"/>
</dbReference>
<comment type="catalytic activity">
    <reaction evidence="10">
        <text>an acyl phosphate + H2O = a carboxylate + phosphate + H(+)</text>
        <dbReference type="Rhea" id="RHEA:14965"/>
        <dbReference type="ChEBI" id="CHEBI:15377"/>
        <dbReference type="ChEBI" id="CHEBI:15378"/>
        <dbReference type="ChEBI" id="CHEBI:29067"/>
        <dbReference type="ChEBI" id="CHEBI:43474"/>
        <dbReference type="ChEBI" id="CHEBI:59918"/>
        <dbReference type="EC" id="3.6.1.7"/>
    </reaction>
</comment>
<dbReference type="GO" id="GO:0016874">
    <property type="term" value="F:ligase activity"/>
    <property type="evidence" value="ECO:0007669"/>
    <property type="project" value="UniProtKB-UniRule"/>
</dbReference>
<dbReference type="NCBIfam" id="TIGR00143">
    <property type="entry name" value="hypF"/>
    <property type="match status" value="1"/>
</dbReference>
<dbReference type="Pfam" id="PF00708">
    <property type="entry name" value="Acylphosphatase"/>
    <property type="match status" value="1"/>
</dbReference>
<evidence type="ECO:0000256" key="5">
    <source>
        <dbReference type="ARBA" id="ARBA00022771"/>
    </source>
</evidence>
<accession>W0L947</accession>
<dbReference type="Gene3D" id="3.30.420.360">
    <property type="match status" value="1"/>
</dbReference>
<keyword evidence="5" id="KW-0863">Zinc-finger</keyword>
<keyword evidence="14" id="KW-1185">Reference proteome</keyword>
<dbReference type="UniPathway" id="UPA00335"/>
<dbReference type="InterPro" id="IPR011125">
    <property type="entry name" value="Znf_HypF"/>
</dbReference>
<protein>
    <recommendedName>
        <fullName evidence="8 9">Carbamoyltransferase HypF</fullName>
        <ecNumber evidence="9">6.2.-.-</ecNumber>
    </recommendedName>
</protein>
<comment type="pathway">
    <text evidence="1 9">Protein modification; [NiFe] hydrogenase maturation.</text>
</comment>
<dbReference type="EMBL" id="CP007044">
    <property type="protein sequence ID" value="AHG18505.2"/>
    <property type="molecule type" value="Genomic_DNA"/>
</dbReference>
<dbReference type="PROSITE" id="PS51160">
    <property type="entry name" value="ACYLPHOSPHATASE_3"/>
    <property type="match status" value="1"/>
</dbReference>
<dbReference type="Gene3D" id="3.30.420.40">
    <property type="match status" value="1"/>
</dbReference>
<evidence type="ECO:0000256" key="10">
    <source>
        <dbReference type="PROSITE-ProRule" id="PRU00520"/>
    </source>
</evidence>
<dbReference type="eggNOG" id="COG0068">
    <property type="taxonomic scope" value="Bacteria"/>
</dbReference>
<dbReference type="AlphaFoldDB" id="W0L947"/>
<dbReference type="STRING" id="1441930.Z042_01770"/>
<reference evidence="13 14" key="1">
    <citation type="submission" date="2014-01" db="EMBL/GenBank/DDBJ databases">
        <title>Isolation of Serratia multitudinisentens RB-25 from Ex-Landfill site.</title>
        <authorList>
            <person name="Robson E.H.J."/>
        </authorList>
    </citation>
    <scope>NUCLEOTIDE SEQUENCE [LARGE SCALE GENOMIC DNA]</scope>
    <source>
        <strain evidence="13 14">RB-25</strain>
    </source>
</reference>
<dbReference type="FunFam" id="3.30.420.40:FF:000124">
    <property type="entry name" value="Carbamoyltransferase HypF"/>
    <property type="match status" value="1"/>
</dbReference>
<evidence type="ECO:0000313" key="14">
    <source>
        <dbReference type="Proteomes" id="UP000019030"/>
    </source>
</evidence>
<comment type="catalytic activity">
    <reaction evidence="7 9">
        <text>C-terminal L-cysteinyl-[HypE protein] + carbamoyl phosphate + ATP + H2O = C-terminal S-carboxamide-L-cysteinyl-[HypE protein] + AMP + phosphate + diphosphate + H(+)</text>
        <dbReference type="Rhea" id="RHEA:55636"/>
        <dbReference type="Rhea" id="RHEA-COMP:14247"/>
        <dbReference type="Rhea" id="RHEA-COMP:14392"/>
        <dbReference type="ChEBI" id="CHEBI:15377"/>
        <dbReference type="ChEBI" id="CHEBI:15378"/>
        <dbReference type="ChEBI" id="CHEBI:30616"/>
        <dbReference type="ChEBI" id="CHEBI:33019"/>
        <dbReference type="ChEBI" id="CHEBI:43474"/>
        <dbReference type="ChEBI" id="CHEBI:58228"/>
        <dbReference type="ChEBI" id="CHEBI:76913"/>
        <dbReference type="ChEBI" id="CHEBI:139126"/>
        <dbReference type="ChEBI" id="CHEBI:456215"/>
    </reaction>
</comment>
<dbReference type="Pfam" id="PF22521">
    <property type="entry name" value="HypF_C_2"/>
    <property type="match status" value="1"/>
</dbReference>
<evidence type="ECO:0000256" key="8">
    <source>
        <dbReference type="ARBA" id="ARBA00072168"/>
    </source>
</evidence>
<feature type="domain" description="Acylphosphatase-like" evidence="11">
    <location>
        <begin position="1"/>
        <end position="84"/>
    </location>
</feature>
<dbReference type="InterPro" id="IPR041440">
    <property type="entry name" value="HypF_C"/>
</dbReference>
<evidence type="ECO:0000256" key="2">
    <source>
        <dbReference type="ARBA" id="ARBA00008097"/>
    </source>
</evidence>
<keyword evidence="4" id="KW-0479">Metal-binding</keyword>
<dbReference type="InterPro" id="IPR001792">
    <property type="entry name" value="Acylphosphatase-like_dom"/>
</dbReference>
<dbReference type="InterPro" id="IPR036046">
    <property type="entry name" value="Acylphosphatase-like_dom_sf"/>
</dbReference>
<gene>
    <name evidence="13" type="ORF">Z042_01770</name>
</gene>
<comment type="similarity">
    <text evidence="2 9">Belongs to the carbamoyltransferase HypF family.</text>
</comment>
<dbReference type="GO" id="GO:0008270">
    <property type="term" value="F:zinc ion binding"/>
    <property type="evidence" value="ECO:0007669"/>
    <property type="project" value="UniProtKB-KW"/>
</dbReference>
<proteinExistence type="inferred from homology"/>
<dbReference type="Gene3D" id="3.30.110.120">
    <property type="match status" value="1"/>
</dbReference>
<feature type="active site" evidence="10">
    <location>
        <position position="13"/>
    </location>
</feature>
<dbReference type="HOGENOM" id="CLU_009164_0_0_6"/>
<dbReference type="Pfam" id="PF17788">
    <property type="entry name" value="HypF_C"/>
    <property type="match status" value="1"/>
</dbReference>
<comment type="function">
    <text evidence="9">Involved in the maturation of [NiFe] hydrogenases. Along with HypE, it catalyzes the synthesis of the CN ligands of the active site iron of [NiFe]-hydrogenases. HypF functions as a carbamoyl transferase using carbamoylphosphate as a substrate and transferring the carboxamido moiety in an ATP-dependent reaction to the thiolate of the C-terminal cysteine of HypE yielding a protein-S-carboxamide.</text>
</comment>
<dbReference type="KEGG" id="sfo:Z042_01770"/>
<evidence type="ECO:0000259" key="11">
    <source>
        <dbReference type="PROSITE" id="PS51160"/>
    </source>
</evidence>
<dbReference type="InterPro" id="IPR004421">
    <property type="entry name" value="Carbamoyltransferase_HypF"/>
</dbReference>
<sequence>MRVKGKVQGVGFRPYVWLLARQFELRGDVSNDGAGVIIRLWQSARVAEFLRVLPLQCPPLARVDSVSQQPLHWPQEPLDFTIASSGVGQPDTHIVADAATCEACLAELNSPQNRRYRYPFINCTHCGPRFTIIRQIPYDRPNTSMQPFPLCAACQAEYDDPADRRFHAQPNACPVCGPQLWLSDASGNIVASADEALQQATQVLMAGEILAIKGIGGFHLACDATNPAAVQRLRLRKRRPAKPLAVMIPDAGWLAACVQVVDFVPLLELLRSPAAPVILVPTHPDGPLCREIAPGLREVGVMLPANPLQHLLLQQIARPLVMTSGNVSGKPPALTNSQAFDELSGIADAWLLHDREIVQRADDTVLRLNEQGTEMLRRARGYVPDALALPPGFAVQAPILALGADTKNTFCLLWDDRAVVSQHLGSLADEATRQQQQQLIALFGEIYGVVPQTIVIDAHPGYLSHQQGKALAERLAIPYVTAFHHHAHLVSCLAEHAWPRDGGKVIGLALDGLGYGIDGQLWGGECLLVDYQHCEYVGGLPAVALPGGDLAAHQPWRNLLAHLLRFVPGWLALPEAAGIPQPQGSVLARAIERQINAPQTSSTGRLFDAVAAALQIVPQQISWEGEAACLLEALAQQSPHHRPPVSLPLCGQQLDLATFWQQWLSYRATPAQRAYAFHWALAQGFAALARRAAQHYGIHTIALSGGVLHNVLLRRLLVQQLTGLQILLPSQWPAGDGGLALGQALIAAAR</sequence>
<evidence type="ECO:0000256" key="3">
    <source>
        <dbReference type="ARBA" id="ARBA00022598"/>
    </source>
</evidence>
<dbReference type="InterPro" id="IPR006070">
    <property type="entry name" value="Sua5-like_dom"/>
</dbReference>
<keyword evidence="3" id="KW-0436">Ligase</keyword>
<dbReference type="GO" id="GO:0003998">
    <property type="term" value="F:acylphosphatase activity"/>
    <property type="evidence" value="ECO:0007669"/>
    <property type="project" value="UniProtKB-EC"/>
</dbReference>
<dbReference type="PROSITE" id="PS51163">
    <property type="entry name" value="YRDC"/>
    <property type="match status" value="1"/>
</dbReference>
<feature type="active site" evidence="10">
    <location>
        <position position="31"/>
    </location>
</feature>
<dbReference type="PANTHER" id="PTHR42959:SF1">
    <property type="entry name" value="CARBAMOYLTRANSFERASE HYPF"/>
    <property type="match status" value="1"/>
</dbReference>
<name>W0L947_9GAMM</name>
<dbReference type="GO" id="GO:0003725">
    <property type="term" value="F:double-stranded RNA binding"/>
    <property type="evidence" value="ECO:0007669"/>
    <property type="project" value="InterPro"/>
</dbReference>
<dbReference type="SUPFAM" id="SSF55821">
    <property type="entry name" value="YrdC/RibB"/>
    <property type="match status" value="1"/>
</dbReference>
<dbReference type="InterPro" id="IPR017945">
    <property type="entry name" value="DHBP_synth_RibB-like_a/b_dom"/>
</dbReference>
<dbReference type="Pfam" id="PF07503">
    <property type="entry name" value="zf-HYPF"/>
    <property type="match status" value="2"/>
</dbReference>
<dbReference type="GO" id="GO:0051604">
    <property type="term" value="P:protein maturation"/>
    <property type="evidence" value="ECO:0007669"/>
    <property type="project" value="TreeGrafter"/>
</dbReference>
<evidence type="ECO:0000259" key="12">
    <source>
        <dbReference type="PROSITE" id="PS51163"/>
    </source>
</evidence>
<evidence type="ECO:0000256" key="7">
    <source>
        <dbReference type="ARBA" id="ARBA00048220"/>
    </source>
</evidence>
<dbReference type="SUPFAM" id="SSF54975">
    <property type="entry name" value="Acylphosphatase/BLUF domain-like"/>
    <property type="match status" value="1"/>
</dbReference>